<gene>
    <name evidence="10" type="primary">nuoK</name>
    <name evidence="11" type="ORF">SAMN05421545_2119</name>
</gene>
<evidence type="ECO:0000256" key="8">
    <source>
        <dbReference type="ARBA" id="ARBA00022989"/>
    </source>
</evidence>
<dbReference type="GO" id="GO:0048038">
    <property type="term" value="F:quinone binding"/>
    <property type="evidence" value="ECO:0007669"/>
    <property type="project" value="UniProtKB-KW"/>
</dbReference>
<dbReference type="GO" id="GO:0030964">
    <property type="term" value="C:NADH dehydrogenase complex"/>
    <property type="evidence" value="ECO:0007669"/>
    <property type="project" value="TreeGrafter"/>
</dbReference>
<sequence>MTSIPMETGLLLAGVLFMLGLISVMIRRNIIFMLISVEIMLNAAGLAFIVAGSHWAQPDGQIMFIFILTMAAAEVSVGLALILQIYHQLKTLNSDAANFMKG</sequence>
<evidence type="ECO:0000313" key="11">
    <source>
        <dbReference type="EMBL" id="SIR01229.1"/>
    </source>
</evidence>
<keyword evidence="10" id="KW-1003">Cell membrane</keyword>
<evidence type="ECO:0000256" key="9">
    <source>
        <dbReference type="ARBA" id="ARBA00023136"/>
    </source>
</evidence>
<evidence type="ECO:0000313" key="12">
    <source>
        <dbReference type="Proteomes" id="UP000185924"/>
    </source>
</evidence>
<keyword evidence="9 10" id="KW-0472">Membrane</keyword>
<evidence type="ECO:0000256" key="1">
    <source>
        <dbReference type="ARBA" id="ARBA00002378"/>
    </source>
</evidence>
<dbReference type="RefSeq" id="WP_076422039.1">
    <property type="nucleotide sequence ID" value="NZ_FTNM01000002.1"/>
</dbReference>
<dbReference type="Gene3D" id="1.10.287.3510">
    <property type="match status" value="1"/>
</dbReference>
<dbReference type="GO" id="GO:0050136">
    <property type="term" value="F:NADH dehydrogenase (quinone) (non-electrogenic) activity"/>
    <property type="evidence" value="ECO:0007669"/>
    <property type="project" value="UniProtKB-UniRule"/>
</dbReference>
<reference evidence="12" key="1">
    <citation type="submission" date="2017-01" db="EMBL/GenBank/DDBJ databases">
        <authorList>
            <person name="Varghese N."/>
            <person name="Submissions S."/>
        </authorList>
    </citation>
    <scope>NUCLEOTIDE SEQUENCE [LARGE SCALE GENOMIC DNA]</scope>
    <source>
        <strain evidence="12">DM9</strain>
    </source>
</reference>
<keyword evidence="6 10" id="KW-0874">Quinone</keyword>
<dbReference type="FunFam" id="1.10.287.3510:FF:000001">
    <property type="entry name" value="NADH-quinone oxidoreductase subunit K"/>
    <property type="match status" value="1"/>
</dbReference>
<keyword evidence="7 10" id="KW-1278">Translocase</keyword>
<keyword evidence="4 10" id="KW-0813">Transport</keyword>
<dbReference type="EC" id="7.1.1.-" evidence="10"/>
<accession>A0A1N6XG51</accession>
<comment type="function">
    <text evidence="1">NDH-1 shuttles electrons from NADH, via FMN and iron-sulfur (Fe-S) centers, to quinones in the respiratory chain. The immediate electron acceptor for the enzyme in this species is believed to be ubiquinone. Couples the redox reaction to proton translocation (for every two electrons transferred, four hydrogen ions are translocated across the cytoplasmic membrane), and thus conserves the redox energy in a proton gradient.</text>
</comment>
<feature type="transmembrane region" description="Helical" evidence="10">
    <location>
        <begin position="31"/>
        <end position="56"/>
    </location>
</feature>
<dbReference type="GO" id="GO:0005886">
    <property type="term" value="C:plasma membrane"/>
    <property type="evidence" value="ECO:0007669"/>
    <property type="project" value="UniProtKB-SubCell"/>
</dbReference>
<keyword evidence="8 10" id="KW-1133">Transmembrane helix</keyword>
<dbReference type="NCBIfam" id="NF004319">
    <property type="entry name" value="PRK05715.1-1"/>
    <property type="match status" value="1"/>
</dbReference>
<proteinExistence type="inferred from homology"/>
<dbReference type="PANTHER" id="PTHR11434">
    <property type="entry name" value="NADH-UBIQUINONE OXIDOREDUCTASE SUBUNIT ND4L"/>
    <property type="match status" value="1"/>
</dbReference>
<evidence type="ECO:0000256" key="7">
    <source>
        <dbReference type="ARBA" id="ARBA00022967"/>
    </source>
</evidence>
<feature type="transmembrane region" description="Helical" evidence="10">
    <location>
        <begin position="62"/>
        <end position="83"/>
    </location>
</feature>
<evidence type="ECO:0000256" key="5">
    <source>
        <dbReference type="ARBA" id="ARBA00022692"/>
    </source>
</evidence>
<comment type="subcellular location">
    <subcellularLocation>
        <location evidence="10">Cell membrane</location>
        <topology evidence="10">Multi-pass membrane protein</topology>
    </subcellularLocation>
    <subcellularLocation>
        <location evidence="2">Membrane</location>
        <topology evidence="2">Multi-pass membrane protein</topology>
    </subcellularLocation>
</comment>
<name>A0A1N6XG51_9BACT</name>
<comment type="catalytic activity">
    <reaction evidence="10">
        <text>a quinone + NADH + 5 H(+)(in) = a quinol + NAD(+) + 4 H(+)(out)</text>
        <dbReference type="Rhea" id="RHEA:57888"/>
        <dbReference type="ChEBI" id="CHEBI:15378"/>
        <dbReference type="ChEBI" id="CHEBI:24646"/>
        <dbReference type="ChEBI" id="CHEBI:57540"/>
        <dbReference type="ChEBI" id="CHEBI:57945"/>
        <dbReference type="ChEBI" id="CHEBI:132124"/>
    </reaction>
</comment>
<evidence type="ECO:0000256" key="3">
    <source>
        <dbReference type="ARBA" id="ARBA00010519"/>
    </source>
</evidence>
<comment type="similarity">
    <text evidence="3 10">Belongs to the complex I subunit 4L family.</text>
</comment>
<dbReference type="InterPro" id="IPR039428">
    <property type="entry name" value="NUOK/Mnh_C1-like"/>
</dbReference>
<protein>
    <recommendedName>
        <fullName evidence="10">NADH-quinone oxidoreductase subunit K</fullName>
        <ecNumber evidence="10">7.1.1.-</ecNumber>
    </recommendedName>
    <alternativeName>
        <fullName evidence="10">NADH dehydrogenase I subunit K</fullName>
    </alternativeName>
    <alternativeName>
        <fullName evidence="10">NDH-1 subunit K</fullName>
    </alternativeName>
</protein>
<feature type="transmembrane region" description="Helical" evidence="10">
    <location>
        <begin position="6"/>
        <end position="24"/>
    </location>
</feature>
<keyword evidence="5 10" id="KW-0812">Transmembrane</keyword>
<keyword evidence="10" id="KW-0520">NAD</keyword>
<dbReference type="Proteomes" id="UP000185924">
    <property type="component" value="Unassembled WGS sequence"/>
</dbReference>
<evidence type="ECO:0000256" key="10">
    <source>
        <dbReference type="HAMAP-Rule" id="MF_01456"/>
    </source>
</evidence>
<comment type="function">
    <text evidence="10">NDH-1 shuttles electrons from NADH, via FMN and iron-sulfur (Fe-S) centers, to quinones in the respiratory chain. The immediate electron acceptor for the enzyme in this species is believed to be a menaquinone. Couples the redox reaction to proton translocation (for every two electrons transferred, four hydrogen ions are translocated across the cytoplasmic membrane), and thus conserves the redox energy in a proton gradient.</text>
</comment>
<dbReference type="OrthoDB" id="9810120at2"/>
<dbReference type="AlphaFoldDB" id="A0A1N6XG51"/>
<comment type="subunit">
    <text evidence="10">NDH-1 is composed of 14 different subunits. Subunits NuoA, H, J, K, L, M, N constitute the membrane sector of the complex.</text>
</comment>
<dbReference type="EMBL" id="FTNM01000002">
    <property type="protein sequence ID" value="SIR01229.1"/>
    <property type="molecule type" value="Genomic_DNA"/>
</dbReference>
<dbReference type="GO" id="GO:0042773">
    <property type="term" value="P:ATP synthesis coupled electron transport"/>
    <property type="evidence" value="ECO:0007669"/>
    <property type="project" value="InterPro"/>
</dbReference>
<evidence type="ECO:0000256" key="2">
    <source>
        <dbReference type="ARBA" id="ARBA00004141"/>
    </source>
</evidence>
<dbReference type="STRING" id="1077936.SAMN05421545_2119"/>
<dbReference type="InterPro" id="IPR001133">
    <property type="entry name" value="NADH_UbQ_OxRdtase_chain4L/K"/>
</dbReference>
<dbReference type="HAMAP" id="MF_01456">
    <property type="entry name" value="NDH1_NuoK"/>
    <property type="match status" value="1"/>
</dbReference>
<dbReference type="NCBIfam" id="NF004320">
    <property type="entry name" value="PRK05715.1-2"/>
    <property type="match status" value="1"/>
</dbReference>
<evidence type="ECO:0000256" key="6">
    <source>
        <dbReference type="ARBA" id="ARBA00022719"/>
    </source>
</evidence>
<evidence type="ECO:0000256" key="4">
    <source>
        <dbReference type="ARBA" id="ARBA00022448"/>
    </source>
</evidence>
<keyword evidence="12" id="KW-1185">Reference proteome</keyword>
<dbReference type="PANTHER" id="PTHR11434:SF16">
    <property type="entry name" value="NADH-UBIQUINONE OXIDOREDUCTASE CHAIN 4L"/>
    <property type="match status" value="1"/>
</dbReference>
<dbReference type="Pfam" id="PF00420">
    <property type="entry name" value="Oxidored_q2"/>
    <property type="match status" value="1"/>
</dbReference>
<organism evidence="11 12">
    <name type="scientific">Pontibacter lucknowensis</name>
    <dbReference type="NCBI Taxonomy" id="1077936"/>
    <lineage>
        <taxon>Bacteria</taxon>
        <taxon>Pseudomonadati</taxon>
        <taxon>Bacteroidota</taxon>
        <taxon>Cytophagia</taxon>
        <taxon>Cytophagales</taxon>
        <taxon>Hymenobacteraceae</taxon>
        <taxon>Pontibacter</taxon>
    </lineage>
</organism>